<dbReference type="Gene3D" id="2.40.30.10">
    <property type="entry name" value="Translation factors"/>
    <property type="match status" value="1"/>
</dbReference>
<dbReference type="Proteomes" id="UP000195607">
    <property type="component" value="Chromosome I"/>
</dbReference>
<keyword evidence="9 11" id="KW-0411">Iron-sulfur</keyword>
<organism evidence="13 14">
    <name type="scientific">Cuniculiplasma divulgatum</name>
    <dbReference type="NCBI Taxonomy" id="1673428"/>
    <lineage>
        <taxon>Archaea</taxon>
        <taxon>Methanobacteriati</taxon>
        <taxon>Thermoplasmatota</taxon>
        <taxon>Thermoplasmata</taxon>
        <taxon>Thermoplasmatales</taxon>
        <taxon>Cuniculiplasmataceae</taxon>
        <taxon>Cuniculiplasma</taxon>
    </lineage>
</organism>
<evidence type="ECO:0000256" key="11">
    <source>
        <dbReference type="PIRSR" id="PIRSR006816-2"/>
    </source>
</evidence>
<dbReference type="EMBL" id="LT671858">
    <property type="protein sequence ID" value="SIM54363.1"/>
    <property type="molecule type" value="Genomic_DNA"/>
</dbReference>
<proteinExistence type="inferred from homology"/>
<dbReference type="GeneID" id="41588040"/>
<evidence type="ECO:0000313" key="13">
    <source>
        <dbReference type="EMBL" id="SIM54363.1"/>
    </source>
</evidence>
<dbReference type="GO" id="GO:0006221">
    <property type="term" value="P:pyrimidine nucleotide biosynthetic process"/>
    <property type="evidence" value="ECO:0007669"/>
    <property type="project" value="InterPro"/>
</dbReference>
<evidence type="ECO:0000256" key="10">
    <source>
        <dbReference type="ARBA" id="ARBA00034078"/>
    </source>
</evidence>
<dbReference type="PIRSF" id="PIRSF006816">
    <property type="entry name" value="Cyc3_hyd_g"/>
    <property type="match status" value="1"/>
</dbReference>
<evidence type="ECO:0000313" key="14">
    <source>
        <dbReference type="Proteomes" id="UP000195607"/>
    </source>
</evidence>
<dbReference type="PANTHER" id="PTHR43513">
    <property type="entry name" value="DIHYDROOROTATE DEHYDROGENASE B (NAD(+)), ELECTRON TRANSFER SUBUNIT"/>
    <property type="match status" value="1"/>
</dbReference>
<keyword evidence="2" id="KW-0813">Transport</keyword>
<dbReference type="RefSeq" id="WP_241869835.1">
    <property type="nucleotide sequence ID" value="NZ_LT671858.1"/>
</dbReference>
<dbReference type="PROSITE" id="PS51384">
    <property type="entry name" value="FAD_FR"/>
    <property type="match status" value="1"/>
</dbReference>
<dbReference type="SUPFAM" id="SSF63380">
    <property type="entry name" value="Riboflavin synthase domain-like"/>
    <property type="match status" value="1"/>
</dbReference>
<dbReference type="Pfam" id="PF10418">
    <property type="entry name" value="DHODB_Fe-S_bind"/>
    <property type="match status" value="1"/>
</dbReference>
<evidence type="ECO:0000256" key="9">
    <source>
        <dbReference type="ARBA" id="ARBA00023014"/>
    </source>
</evidence>
<comment type="similarity">
    <text evidence="1">Belongs to the PyrK family.</text>
</comment>
<feature type="domain" description="FAD-binding FR-type" evidence="12">
    <location>
        <begin position="1"/>
        <end position="90"/>
    </location>
</feature>
<keyword evidence="7" id="KW-0249">Electron transport</keyword>
<sequence length="248" mass="27480">MMEHIRITKRVKNTPTVVSLYFKWNVKVLPGQFVMVWVPGYGEVPMSLSQTEDEKCITVKAYGDSTKKLIETEAGEWVFLRGPYGKPFSSTSGNKLLIGGGSGMASLKPLIDRNATGIIASRTFDELLFSDEFDEDHRIEVTEDGKKGIKGIVTDGIEVVNPEDFSMIYVCGPEKMLKAVYDKIKKLNVNAEFSMERSMKCGIGLCDSCSVDGFQVCVDGPVFNMKQLNGMTEFGTTRLLSSGKRVKI</sequence>
<evidence type="ECO:0000256" key="8">
    <source>
        <dbReference type="ARBA" id="ARBA00023004"/>
    </source>
</evidence>
<dbReference type="SUPFAM" id="SSF52343">
    <property type="entry name" value="Ferredoxin reductase-like, C-terminal NADP-linked domain"/>
    <property type="match status" value="1"/>
</dbReference>
<dbReference type="GO" id="GO:0051537">
    <property type="term" value="F:2 iron, 2 sulfur cluster binding"/>
    <property type="evidence" value="ECO:0007669"/>
    <property type="project" value="UniProtKB-KW"/>
</dbReference>
<accession>A0A1N5U0M5</accession>
<dbReference type="GO" id="GO:0046872">
    <property type="term" value="F:metal ion binding"/>
    <property type="evidence" value="ECO:0007669"/>
    <property type="project" value="UniProtKB-KW"/>
</dbReference>
<dbReference type="PANTHER" id="PTHR43513:SF3">
    <property type="entry name" value="DIHYDROOROTATE DEHYDROGENASE B (NAD(+)), ELECTRON TRANSFER SUBUNIT-RELATED"/>
    <property type="match status" value="1"/>
</dbReference>
<comment type="cofactor">
    <cofactor evidence="11">
        <name>[2Fe-2S] cluster</name>
        <dbReference type="ChEBI" id="CHEBI:190135"/>
    </cofactor>
    <text evidence="11">Binds 1 [2Fe-2S] cluster per subunit.</text>
</comment>
<dbReference type="InterPro" id="IPR012165">
    <property type="entry name" value="Cyt_c3_hydrogenase_gsu"/>
</dbReference>
<keyword evidence="5 11" id="KW-0479">Metal-binding</keyword>
<dbReference type="InterPro" id="IPR017927">
    <property type="entry name" value="FAD-bd_FR_type"/>
</dbReference>
<protein>
    <submittedName>
        <fullName evidence="13">Dihydroorotate dehydrogenase electron transfer subunit</fullName>
    </submittedName>
</protein>
<keyword evidence="8 11" id="KW-0408">Iron</keyword>
<evidence type="ECO:0000256" key="1">
    <source>
        <dbReference type="ARBA" id="ARBA00006422"/>
    </source>
</evidence>
<keyword evidence="4 11" id="KW-0001">2Fe-2S</keyword>
<evidence type="ECO:0000256" key="7">
    <source>
        <dbReference type="ARBA" id="ARBA00022982"/>
    </source>
</evidence>
<dbReference type="NCBIfam" id="NF000796">
    <property type="entry name" value="PRK00054.1-1"/>
    <property type="match status" value="1"/>
</dbReference>
<dbReference type="InterPro" id="IPR039261">
    <property type="entry name" value="FNR_nucleotide-bd"/>
</dbReference>
<dbReference type="GO" id="GO:0050660">
    <property type="term" value="F:flavin adenine dinucleotide binding"/>
    <property type="evidence" value="ECO:0007669"/>
    <property type="project" value="InterPro"/>
</dbReference>
<keyword evidence="6" id="KW-0274">FAD</keyword>
<feature type="binding site" evidence="11">
    <location>
        <position position="206"/>
    </location>
    <ligand>
        <name>[2Fe-2S] cluster</name>
        <dbReference type="ChEBI" id="CHEBI:190135"/>
    </ligand>
</feature>
<dbReference type="InterPro" id="IPR019480">
    <property type="entry name" value="Dihydroorotate_DH_Fe-S-bd"/>
</dbReference>
<dbReference type="InterPro" id="IPR037117">
    <property type="entry name" value="Dihydroorotate_DH_ele_sf"/>
</dbReference>
<gene>
    <name evidence="13" type="ORF">CSP5_0765</name>
</gene>
<evidence type="ECO:0000259" key="12">
    <source>
        <dbReference type="PROSITE" id="PS51384"/>
    </source>
</evidence>
<feature type="binding site" evidence="11">
    <location>
        <position position="217"/>
    </location>
    <ligand>
        <name>[2Fe-2S] cluster</name>
        <dbReference type="ChEBI" id="CHEBI:190135"/>
    </ligand>
</feature>
<evidence type="ECO:0000256" key="2">
    <source>
        <dbReference type="ARBA" id="ARBA00022448"/>
    </source>
</evidence>
<feature type="binding site" evidence="11">
    <location>
        <position position="209"/>
    </location>
    <ligand>
        <name>[2Fe-2S] cluster</name>
        <dbReference type="ChEBI" id="CHEBI:190135"/>
    </ligand>
</feature>
<dbReference type="GO" id="GO:0016491">
    <property type="term" value="F:oxidoreductase activity"/>
    <property type="evidence" value="ECO:0007669"/>
    <property type="project" value="InterPro"/>
</dbReference>
<dbReference type="AlphaFoldDB" id="A0A1N5U0M5"/>
<evidence type="ECO:0000256" key="5">
    <source>
        <dbReference type="ARBA" id="ARBA00022723"/>
    </source>
</evidence>
<keyword evidence="3" id="KW-0285">Flavoprotein</keyword>
<evidence type="ECO:0000256" key="4">
    <source>
        <dbReference type="ARBA" id="ARBA00022714"/>
    </source>
</evidence>
<comment type="cofactor">
    <cofactor evidence="10">
        <name>[2Fe-2S] cluster</name>
        <dbReference type="ChEBI" id="CHEBI:190135"/>
    </cofactor>
</comment>
<feature type="binding site" evidence="11">
    <location>
        <position position="201"/>
    </location>
    <ligand>
        <name>[2Fe-2S] cluster</name>
        <dbReference type="ChEBI" id="CHEBI:190135"/>
    </ligand>
</feature>
<dbReference type="InterPro" id="IPR050353">
    <property type="entry name" value="PyrK_electron_transfer"/>
</dbReference>
<reference evidence="13 14" key="1">
    <citation type="submission" date="2016-04" db="EMBL/GenBank/DDBJ databases">
        <authorList>
            <person name="Evans L.H."/>
            <person name="Alamgir A."/>
            <person name="Owens N."/>
            <person name="Weber N.D."/>
            <person name="Virtaneva K."/>
            <person name="Barbian K."/>
            <person name="Babar A."/>
            <person name="Rosenke K."/>
        </authorList>
    </citation>
    <scope>NUCLEOTIDE SEQUENCE [LARGE SCALE GENOMIC DNA]</scope>
    <source>
        <strain evidence="14">S5(T) (JCM 30642 \VKM B-2941)</strain>
    </source>
</reference>
<dbReference type="InterPro" id="IPR017938">
    <property type="entry name" value="Riboflavin_synthase-like_b-brl"/>
</dbReference>
<name>A0A1N5U0M5_9ARCH</name>
<evidence type="ECO:0000256" key="6">
    <source>
        <dbReference type="ARBA" id="ARBA00022827"/>
    </source>
</evidence>
<evidence type="ECO:0000256" key="3">
    <source>
        <dbReference type="ARBA" id="ARBA00022630"/>
    </source>
</evidence>
<dbReference type="Gene3D" id="3.40.50.80">
    <property type="entry name" value="Nucleotide-binding domain of ferredoxin-NADP reductase (FNR) module"/>
    <property type="match status" value="1"/>
</dbReference>
<dbReference type="Gene3D" id="2.10.240.10">
    <property type="entry name" value="Dihydroorotate dehydrogenase, electron transfer subunit"/>
    <property type="match status" value="1"/>
</dbReference>